<accession>A0A915HS72</accession>
<name>A0A915HS72_ROMCU</name>
<dbReference type="AlphaFoldDB" id="A0A915HS72"/>
<proteinExistence type="predicted"/>
<keyword evidence="1" id="KW-1185">Reference proteome</keyword>
<protein>
    <submittedName>
        <fullName evidence="2">Uncharacterized protein</fullName>
    </submittedName>
</protein>
<organism evidence="1 2">
    <name type="scientific">Romanomermis culicivorax</name>
    <name type="common">Nematode worm</name>
    <dbReference type="NCBI Taxonomy" id="13658"/>
    <lineage>
        <taxon>Eukaryota</taxon>
        <taxon>Metazoa</taxon>
        <taxon>Ecdysozoa</taxon>
        <taxon>Nematoda</taxon>
        <taxon>Enoplea</taxon>
        <taxon>Dorylaimia</taxon>
        <taxon>Mermithida</taxon>
        <taxon>Mermithoidea</taxon>
        <taxon>Mermithidae</taxon>
        <taxon>Romanomermis</taxon>
    </lineage>
</organism>
<reference evidence="2" key="1">
    <citation type="submission" date="2022-11" db="UniProtKB">
        <authorList>
            <consortium name="WormBaseParasite"/>
        </authorList>
    </citation>
    <scope>IDENTIFICATION</scope>
</reference>
<evidence type="ECO:0000313" key="2">
    <source>
        <dbReference type="WBParaSite" id="nRc.2.0.1.t04227-RA"/>
    </source>
</evidence>
<sequence length="90" mass="9650">MNTTSAIWDVDGPGKPSGCWLATSESEIVGGDAGMMSRLTLGALVSTELDAVTAPDTIHSFSLEHFLRKINTVAECQYTKIFSGASRRKD</sequence>
<dbReference type="Proteomes" id="UP000887565">
    <property type="component" value="Unplaced"/>
</dbReference>
<dbReference type="WBParaSite" id="nRc.2.0.1.t04227-RA">
    <property type="protein sequence ID" value="nRc.2.0.1.t04227-RA"/>
    <property type="gene ID" value="nRc.2.0.1.g04227"/>
</dbReference>
<evidence type="ECO:0000313" key="1">
    <source>
        <dbReference type="Proteomes" id="UP000887565"/>
    </source>
</evidence>